<evidence type="ECO:0000313" key="2">
    <source>
        <dbReference type="EMBL" id="VDM79527.1"/>
    </source>
</evidence>
<protein>
    <submittedName>
        <fullName evidence="2">Uncharacterized protein</fullName>
    </submittedName>
</protein>
<feature type="compositionally biased region" description="Polar residues" evidence="1">
    <location>
        <begin position="104"/>
        <end position="116"/>
    </location>
</feature>
<keyword evidence="3" id="KW-1185">Reference proteome</keyword>
<evidence type="ECO:0000313" key="3">
    <source>
        <dbReference type="Proteomes" id="UP000270094"/>
    </source>
</evidence>
<accession>A0A3P7JTH3</accession>
<reference evidence="2 3" key="1">
    <citation type="submission" date="2018-11" db="EMBL/GenBank/DDBJ databases">
        <authorList>
            <consortium name="Pathogen Informatics"/>
        </authorList>
    </citation>
    <scope>NUCLEOTIDE SEQUENCE [LARGE SCALE GENOMIC DNA]</scope>
</reference>
<dbReference type="AlphaFoldDB" id="A0A3P7JTH3"/>
<name>A0A3P7JTH3_STRVU</name>
<gene>
    <name evidence="2" type="ORF">SVUK_LOCUS14525</name>
</gene>
<organism evidence="2 3">
    <name type="scientific">Strongylus vulgaris</name>
    <name type="common">Blood worm</name>
    <dbReference type="NCBI Taxonomy" id="40348"/>
    <lineage>
        <taxon>Eukaryota</taxon>
        <taxon>Metazoa</taxon>
        <taxon>Ecdysozoa</taxon>
        <taxon>Nematoda</taxon>
        <taxon>Chromadorea</taxon>
        <taxon>Rhabditida</taxon>
        <taxon>Rhabditina</taxon>
        <taxon>Rhabditomorpha</taxon>
        <taxon>Strongyloidea</taxon>
        <taxon>Strongylidae</taxon>
        <taxon>Strongylus</taxon>
    </lineage>
</organism>
<feature type="region of interest" description="Disordered" evidence="1">
    <location>
        <begin position="98"/>
        <end position="117"/>
    </location>
</feature>
<proteinExistence type="predicted"/>
<evidence type="ECO:0000256" key="1">
    <source>
        <dbReference type="SAM" id="MobiDB-lite"/>
    </source>
</evidence>
<dbReference type="Proteomes" id="UP000270094">
    <property type="component" value="Unassembled WGS sequence"/>
</dbReference>
<dbReference type="EMBL" id="UYYB01105438">
    <property type="protein sequence ID" value="VDM79527.1"/>
    <property type="molecule type" value="Genomic_DNA"/>
</dbReference>
<sequence>MFDSSLPSVGVPSGSLVNIVQRGLLYIDTEARAANNEPPAENGNDCKMSLLEGEFCVRKPLYISAAHLNIYPEISPEQMLPHSPTGSGTDVDVVETPAGDENKQAISPNPSSTNPIETGHKRISLPNDPAMSVEILLGYFAEQKKRSGPLESLPNLNIATLSNTSKVKKSQDERDV</sequence>